<dbReference type="HOGENOM" id="CLU_000445_89_2_0"/>
<dbReference type="InterPro" id="IPR003661">
    <property type="entry name" value="HisK_dim/P_dom"/>
</dbReference>
<evidence type="ECO:0000256" key="6">
    <source>
        <dbReference type="ARBA" id="ARBA00023012"/>
    </source>
</evidence>
<feature type="domain" description="Histidine kinase" evidence="8">
    <location>
        <begin position="267"/>
        <end position="488"/>
    </location>
</feature>
<dbReference type="PATRIC" id="fig|688269.3.peg.988"/>
<dbReference type="CDD" id="cd00075">
    <property type="entry name" value="HATPase"/>
    <property type="match status" value="1"/>
</dbReference>
<dbReference type="STRING" id="688269.Theth_0964"/>
<dbReference type="SUPFAM" id="SSF55874">
    <property type="entry name" value="ATPase domain of HSP90 chaperone/DNA topoisomerase II/histidine kinase"/>
    <property type="match status" value="1"/>
</dbReference>
<dbReference type="Gene3D" id="3.30.450.40">
    <property type="match status" value="1"/>
</dbReference>
<evidence type="ECO:0000256" key="5">
    <source>
        <dbReference type="ARBA" id="ARBA00022777"/>
    </source>
</evidence>
<evidence type="ECO:0000313" key="9">
    <source>
        <dbReference type="EMBL" id="AEH51047.1"/>
    </source>
</evidence>
<evidence type="ECO:0000313" key="10">
    <source>
        <dbReference type="Proteomes" id="UP000006804"/>
    </source>
</evidence>
<dbReference type="SUPFAM" id="SSF47384">
    <property type="entry name" value="Homodimeric domain of signal transducing histidine kinase"/>
    <property type="match status" value="1"/>
</dbReference>
<dbReference type="SMART" id="SM00388">
    <property type="entry name" value="HisKA"/>
    <property type="match status" value="1"/>
</dbReference>
<dbReference type="SMART" id="SM00387">
    <property type="entry name" value="HATPase_c"/>
    <property type="match status" value="1"/>
</dbReference>
<dbReference type="InterPro" id="IPR036097">
    <property type="entry name" value="HisK_dim/P_sf"/>
</dbReference>
<evidence type="ECO:0000256" key="2">
    <source>
        <dbReference type="ARBA" id="ARBA00012438"/>
    </source>
</evidence>
<dbReference type="PRINTS" id="PR00344">
    <property type="entry name" value="BCTRLSENSOR"/>
</dbReference>
<dbReference type="Pfam" id="PF02518">
    <property type="entry name" value="HATPase_c"/>
    <property type="match status" value="1"/>
</dbReference>
<proteinExistence type="predicted"/>
<keyword evidence="6" id="KW-0902">Two-component regulatory system</keyword>
<evidence type="ECO:0000256" key="1">
    <source>
        <dbReference type="ARBA" id="ARBA00000085"/>
    </source>
</evidence>
<keyword evidence="5 9" id="KW-0418">Kinase</keyword>
<dbReference type="InterPro" id="IPR004358">
    <property type="entry name" value="Sig_transdc_His_kin-like_C"/>
</dbReference>
<keyword evidence="4" id="KW-0808">Transferase</keyword>
<dbReference type="GO" id="GO:0000155">
    <property type="term" value="F:phosphorelay sensor kinase activity"/>
    <property type="evidence" value="ECO:0007669"/>
    <property type="project" value="InterPro"/>
</dbReference>
<evidence type="ECO:0000256" key="4">
    <source>
        <dbReference type="ARBA" id="ARBA00022679"/>
    </source>
</evidence>
<dbReference type="InterPro" id="IPR003594">
    <property type="entry name" value="HATPase_dom"/>
</dbReference>
<dbReference type="Proteomes" id="UP000006804">
    <property type="component" value="Chromosome"/>
</dbReference>
<keyword evidence="3" id="KW-0597">Phosphoprotein</keyword>
<dbReference type="eggNOG" id="COG5002">
    <property type="taxonomic scope" value="Bacteria"/>
</dbReference>
<gene>
    <name evidence="9" type="ORF">Theth_0964</name>
</gene>
<dbReference type="Gene3D" id="1.10.287.130">
    <property type="match status" value="1"/>
</dbReference>
<dbReference type="PANTHER" id="PTHR43047">
    <property type="entry name" value="TWO-COMPONENT HISTIDINE PROTEIN KINASE"/>
    <property type="match status" value="1"/>
</dbReference>
<reference evidence="9 10" key="1">
    <citation type="submission" date="2010-11" db="EMBL/GenBank/DDBJ databases">
        <title>The complete genome of Thermotoga thermarum DSM 5069.</title>
        <authorList>
            <consortium name="US DOE Joint Genome Institute (JGI-PGF)"/>
            <person name="Lucas S."/>
            <person name="Copeland A."/>
            <person name="Lapidus A."/>
            <person name="Bruce D."/>
            <person name="Goodwin L."/>
            <person name="Pitluck S."/>
            <person name="Kyrpides N."/>
            <person name="Mavromatis K."/>
            <person name="Ivanova N."/>
            <person name="Zeytun A."/>
            <person name="Brettin T."/>
            <person name="Detter J.C."/>
            <person name="Tapia R."/>
            <person name="Han C."/>
            <person name="Land M."/>
            <person name="Hauser L."/>
            <person name="Markowitz V."/>
            <person name="Cheng J.-F."/>
            <person name="Hugenholtz P."/>
            <person name="Woyke T."/>
            <person name="Wu D."/>
            <person name="Spring S."/>
            <person name="Schroeder M."/>
            <person name="Brambilla E."/>
            <person name="Klenk H.-P."/>
            <person name="Eisen J.A."/>
        </authorList>
    </citation>
    <scope>NUCLEOTIDE SEQUENCE [LARGE SCALE GENOMIC DNA]</scope>
    <source>
        <strain evidence="9 10">DSM 5069</strain>
    </source>
</reference>
<dbReference type="CDD" id="cd00082">
    <property type="entry name" value="HisKA"/>
    <property type="match status" value="1"/>
</dbReference>
<dbReference type="KEGG" id="tta:Theth_0964"/>
<name>F7YYL5_9THEM</name>
<protein>
    <recommendedName>
        <fullName evidence="2">histidine kinase</fullName>
        <ecNumber evidence="2">2.7.13.3</ecNumber>
    </recommendedName>
</protein>
<dbReference type="EMBL" id="CP002351">
    <property type="protein sequence ID" value="AEH51047.1"/>
    <property type="molecule type" value="Genomic_DNA"/>
</dbReference>
<evidence type="ECO:0000259" key="8">
    <source>
        <dbReference type="PROSITE" id="PS50109"/>
    </source>
</evidence>
<dbReference type="Gene3D" id="3.30.565.10">
    <property type="entry name" value="Histidine kinase-like ATPase, C-terminal domain"/>
    <property type="match status" value="1"/>
</dbReference>
<evidence type="ECO:0000256" key="7">
    <source>
        <dbReference type="ARBA" id="ARBA00023136"/>
    </source>
</evidence>
<comment type="catalytic activity">
    <reaction evidence="1">
        <text>ATP + protein L-histidine = ADP + protein N-phospho-L-histidine.</text>
        <dbReference type="EC" id="2.7.13.3"/>
    </reaction>
</comment>
<organism evidence="9 10">
    <name type="scientific">Pseudothermotoga thermarum DSM 5069</name>
    <dbReference type="NCBI Taxonomy" id="688269"/>
    <lineage>
        <taxon>Bacteria</taxon>
        <taxon>Thermotogati</taxon>
        <taxon>Thermotogota</taxon>
        <taxon>Thermotogae</taxon>
        <taxon>Thermotogales</taxon>
        <taxon>Thermotogaceae</taxon>
        <taxon>Pseudothermotoga</taxon>
    </lineage>
</organism>
<dbReference type="AlphaFoldDB" id="F7YYL5"/>
<keyword evidence="10" id="KW-1185">Reference proteome</keyword>
<dbReference type="GO" id="GO:0005886">
    <property type="term" value="C:plasma membrane"/>
    <property type="evidence" value="ECO:0007669"/>
    <property type="project" value="TreeGrafter"/>
</dbReference>
<dbReference type="FunFam" id="1.10.287.130:FF:000001">
    <property type="entry name" value="Two-component sensor histidine kinase"/>
    <property type="match status" value="1"/>
</dbReference>
<dbReference type="PROSITE" id="PS50109">
    <property type="entry name" value="HIS_KIN"/>
    <property type="match status" value="1"/>
</dbReference>
<dbReference type="EC" id="2.7.13.3" evidence="2"/>
<dbReference type="Pfam" id="PF00512">
    <property type="entry name" value="HisKA"/>
    <property type="match status" value="1"/>
</dbReference>
<dbReference type="RefSeq" id="WP_013932267.1">
    <property type="nucleotide sequence ID" value="NC_015707.1"/>
</dbReference>
<sequence length="488" mass="56232">MPSETSSIKLYSFISSFIREVSNVREPEKLLSSLVRTIQRIVGSEEVLITDEKMHAVYASKNNVTLGEEEKNMILWSVQKMTVSAIPIQDKIFLVAPLSKSDRTLGALVIALSQEPSFEIFELVKLFAFLSTVILENLKLYESLERQHQVVEETMKYMQQIFNSFPQMIVVLDEVLNPVFANIRYVENENNEELINQIKQVAVRTFTLNEKQSQEVEIKGIFYSIIAEPIEYEGQRQVLVTITDVTNTKELERLKQIDALKTEFIANVSHELRTPLAAIRAYVETILNSLDELNKTMLKDFMKTVFDETLHLENLVNQILDFAKIEQKTLKLEKTWFDLVELCQEVIQSMGEFAKSKQVSLEYEGPDQLIVFADRMRLRQVLMNLVSNGIKYSNPENRYKYVKIKLERLNDSVIIAVSDNGIGIPKEYQSRIFEKFFRVQSFKDYKVEGTGLGLTICKEIVELHGGKIWFESEPGKGSIFYVKLNIGE</sequence>
<dbReference type="InterPro" id="IPR036890">
    <property type="entry name" value="HATPase_C_sf"/>
</dbReference>
<dbReference type="PANTHER" id="PTHR43047:SF72">
    <property type="entry name" value="OSMOSENSING HISTIDINE PROTEIN KINASE SLN1"/>
    <property type="match status" value="1"/>
</dbReference>
<dbReference type="FunFam" id="3.30.565.10:FF:000006">
    <property type="entry name" value="Sensor histidine kinase WalK"/>
    <property type="match status" value="1"/>
</dbReference>
<dbReference type="GO" id="GO:0009927">
    <property type="term" value="F:histidine phosphotransfer kinase activity"/>
    <property type="evidence" value="ECO:0007669"/>
    <property type="project" value="TreeGrafter"/>
</dbReference>
<keyword evidence="7" id="KW-0472">Membrane</keyword>
<accession>F7YYL5</accession>
<dbReference type="OrthoDB" id="112712at2"/>
<dbReference type="InterPro" id="IPR029016">
    <property type="entry name" value="GAF-like_dom_sf"/>
</dbReference>
<evidence type="ECO:0000256" key="3">
    <source>
        <dbReference type="ARBA" id="ARBA00022553"/>
    </source>
</evidence>
<dbReference type="InterPro" id="IPR005467">
    <property type="entry name" value="His_kinase_dom"/>
</dbReference>